<dbReference type="InterPro" id="IPR027417">
    <property type="entry name" value="P-loop_NTPase"/>
</dbReference>
<comment type="pathway">
    <text evidence="1 6">One-carbon metabolism; tetrahydrofolate interconversion.</text>
</comment>
<dbReference type="GO" id="GO:0004329">
    <property type="term" value="F:formate-tetrahydrofolate ligase activity"/>
    <property type="evidence" value="ECO:0007669"/>
    <property type="project" value="UniProtKB-EC"/>
</dbReference>
<dbReference type="CDD" id="cd00477">
    <property type="entry name" value="FTHFS"/>
    <property type="match status" value="1"/>
</dbReference>
<evidence type="ECO:0000256" key="3">
    <source>
        <dbReference type="ARBA" id="ARBA00022598"/>
    </source>
</evidence>
<keyword evidence="8" id="KW-1185">Reference proteome</keyword>
<proteinExistence type="inferred from homology"/>
<gene>
    <name evidence="6" type="primary">fhs</name>
    <name evidence="7" type="ORF">E9232_004283</name>
</gene>
<dbReference type="NCBIfam" id="NF010030">
    <property type="entry name" value="PRK13505.1"/>
    <property type="match status" value="1"/>
</dbReference>
<evidence type="ECO:0000256" key="4">
    <source>
        <dbReference type="ARBA" id="ARBA00022741"/>
    </source>
</evidence>
<organism evidence="7 8">
    <name type="scientific">Inquilinus ginsengisoli</name>
    <dbReference type="NCBI Taxonomy" id="363840"/>
    <lineage>
        <taxon>Bacteria</taxon>
        <taxon>Pseudomonadati</taxon>
        <taxon>Pseudomonadota</taxon>
        <taxon>Alphaproteobacteria</taxon>
        <taxon>Rhodospirillales</taxon>
        <taxon>Rhodospirillaceae</taxon>
        <taxon>Inquilinus</taxon>
    </lineage>
</organism>
<evidence type="ECO:0000313" key="7">
    <source>
        <dbReference type="EMBL" id="MDR6291749.1"/>
    </source>
</evidence>
<comment type="caution">
    <text evidence="7">The sequence shown here is derived from an EMBL/GenBank/DDBJ whole genome shotgun (WGS) entry which is preliminary data.</text>
</comment>
<dbReference type="EC" id="6.3.4.3" evidence="6"/>
<dbReference type="InterPro" id="IPR000559">
    <property type="entry name" value="Formate_THF_ligase"/>
</dbReference>
<protein>
    <recommendedName>
        <fullName evidence="6">Formate--tetrahydrofolate ligase</fullName>
        <ecNumber evidence="6">6.3.4.3</ecNumber>
    </recommendedName>
    <alternativeName>
        <fullName evidence="6">Formyltetrahydrofolate synthetase</fullName>
        <shortName evidence="6">FHS</shortName>
        <shortName evidence="6">FTHFS</shortName>
    </alternativeName>
</protein>
<keyword evidence="2 6" id="KW-0554">One-carbon metabolism</keyword>
<keyword evidence="3 6" id="KW-0436">Ligase</keyword>
<reference evidence="7 8" key="1">
    <citation type="submission" date="2023-07" db="EMBL/GenBank/DDBJ databases">
        <title>Sorghum-associated microbial communities from plants grown in Nebraska, USA.</title>
        <authorList>
            <person name="Schachtman D."/>
        </authorList>
    </citation>
    <scope>NUCLEOTIDE SEQUENCE [LARGE SCALE GENOMIC DNA]</scope>
    <source>
        <strain evidence="7 8">584</strain>
    </source>
</reference>
<dbReference type="Proteomes" id="UP001262410">
    <property type="component" value="Unassembled WGS sequence"/>
</dbReference>
<dbReference type="InterPro" id="IPR020628">
    <property type="entry name" value="Formate_THF_ligase_CS"/>
</dbReference>
<evidence type="ECO:0000256" key="2">
    <source>
        <dbReference type="ARBA" id="ARBA00022563"/>
    </source>
</evidence>
<accession>A0ABU1JUR9</accession>
<evidence type="ECO:0000256" key="1">
    <source>
        <dbReference type="ARBA" id="ARBA00004777"/>
    </source>
</evidence>
<dbReference type="EMBL" id="JAVDPW010000007">
    <property type="protein sequence ID" value="MDR6291749.1"/>
    <property type="molecule type" value="Genomic_DNA"/>
</dbReference>
<keyword evidence="4 6" id="KW-0547">Nucleotide-binding</keyword>
<evidence type="ECO:0000256" key="6">
    <source>
        <dbReference type="HAMAP-Rule" id="MF_01543"/>
    </source>
</evidence>
<dbReference type="HAMAP" id="MF_01543">
    <property type="entry name" value="FTHFS"/>
    <property type="match status" value="1"/>
</dbReference>
<feature type="binding site" evidence="6">
    <location>
        <begin position="67"/>
        <end position="74"/>
    </location>
    <ligand>
        <name>ATP</name>
        <dbReference type="ChEBI" id="CHEBI:30616"/>
    </ligand>
</feature>
<comment type="similarity">
    <text evidence="6">Belongs to the formate--tetrahydrofolate ligase family.</text>
</comment>
<dbReference type="Gene3D" id="3.30.1510.10">
    <property type="entry name" value="Domain 2, N(10)-formyltetrahydrofolate synthetase"/>
    <property type="match status" value="1"/>
</dbReference>
<dbReference type="PROSITE" id="PS00721">
    <property type="entry name" value="FTHFS_1"/>
    <property type="match status" value="1"/>
</dbReference>
<dbReference type="Gene3D" id="3.40.50.300">
    <property type="entry name" value="P-loop containing nucleotide triphosphate hydrolases"/>
    <property type="match status" value="1"/>
</dbReference>
<keyword evidence="5 6" id="KW-0067">ATP-binding</keyword>
<dbReference type="PROSITE" id="PS00722">
    <property type="entry name" value="FTHFS_2"/>
    <property type="match status" value="1"/>
</dbReference>
<comment type="catalytic activity">
    <reaction evidence="6">
        <text>(6S)-5,6,7,8-tetrahydrofolate + formate + ATP = (6R)-10-formyltetrahydrofolate + ADP + phosphate</text>
        <dbReference type="Rhea" id="RHEA:20221"/>
        <dbReference type="ChEBI" id="CHEBI:15740"/>
        <dbReference type="ChEBI" id="CHEBI:30616"/>
        <dbReference type="ChEBI" id="CHEBI:43474"/>
        <dbReference type="ChEBI" id="CHEBI:57453"/>
        <dbReference type="ChEBI" id="CHEBI:195366"/>
        <dbReference type="ChEBI" id="CHEBI:456216"/>
        <dbReference type="EC" id="6.3.4.3"/>
    </reaction>
</comment>
<sequence length="558" mass="59126">MSVPSDIEVARAAKMRPVVEIGAKLGIPADALYSYGPNIAKLASGFVDGLGDRPDGKLILVTAITPTPAGEGKTTTTVGLGDGLNRIGKKAAICLREPSLGPCFGVKGGAAGGGYAQVVPMEQINLHFTGDFHAIGSAHNLLSALLDNHIYWGNALDIDTRRVTWRRVMDMNDRALRGIVTSLGGAANGFPREDGFDITVASEVMAIFCLAKDLKDLEARLGRIIVGHTRSRKPVTAKDLKADGPMTVLLKDAFMPNLVQTLENNPAFVHGGPFANIAHGCNSVMATKTALKLADYVVTEAGFGADLGAEKFFDIKCRKAGLKPVAAVIVATVRALKMHGGVAKEDLGRENVAALKKGLANLGRHIRNVGQFGVQAVVAINRFVADAEAELQAVGDYCAEHGVEAQVCTHWADGGAGAEDLARKVVALADGGHSQFRTLYDDDVPLWEKMRTIATSIYGADDVIADKQVRDQFVQYQKGGYGHFPICVAKTQYSFSTDPALKGAPSHHVVPVRELRLSAGAEFLVAVCGDIMTMPGLPKVPAANAIRLDSDGQVEGLF</sequence>
<evidence type="ECO:0000313" key="8">
    <source>
        <dbReference type="Proteomes" id="UP001262410"/>
    </source>
</evidence>
<dbReference type="Pfam" id="PF01268">
    <property type="entry name" value="FTHFS"/>
    <property type="match status" value="1"/>
</dbReference>
<name>A0ABU1JUR9_9PROT</name>
<dbReference type="RefSeq" id="WP_309797223.1">
    <property type="nucleotide sequence ID" value="NZ_JAVDPW010000007.1"/>
</dbReference>
<dbReference type="Gene3D" id="3.10.410.10">
    <property type="entry name" value="Formyltetrahydrofolate synthetase, domain 3"/>
    <property type="match status" value="1"/>
</dbReference>
<dbReference type="SUPFAM" id="SSF52540">
    <property type="entry name" value="P-loop containing nucleoside triphosphate hydrolases"/>
    <property type="match status" value="1"/>
</dbReference>
<evidence type="ECO:0000256" key="5">
    <source>
        <dbReference type="ARBA" id="ARBA00022840"/>
    </source>
</evidence>